<proteinExistence type="predicted"/>
<protein>
    <submittedName>
        <fullName evidence="3">Nucleolar GTP-binding protein 2</fullName>
    </submittedName>
</protein>
<evidence type="ECO:0000313" key="4">
    <source>
        <dbReference type="Proteomes" id="UP001174909"/>
    </source>
</evidence>
<reference evidence="3" key="1">
    <citation type="submission" date="2023-03" db="EMBL/GenBank/DDBJ databases">
        <authorList>
            <person name="Steffen K."/>
            <person name="Cardenas P."/>
        </authorList>
    </citation>
    <scope>NUCLEOTIDE SEQUENCE</scope>
</reference>
<organism evidence="3 4">
    <name type="scientific">Geodia barretti</name>
    <name type="common">Barrett's horny sponge</name>
    <dbReference type="NCBI Taxonomy" id="519541"/>
    <lineage>
        <taxon>Eukaryota</taxon>
        <taxon>Metazoa</taxon>
        <taxon>Porifera</taxon>
        <taxon>Demospongiae</taxon>
        <taxon>Heteroscleromorpha</taxon>
        <taxon>Tetractinellida</taxon>
        <taxon>Astrophorina</taxon>
        <taxon>Geodiidae</taxon>
        <taxon>Geodia</taxon>
    </lineage>
</organism>
<dbReference type="EMBL" id="CASHTH010004102">
    <property type="protein sequence ID" value="CAI8053559.1"/>
    <property type="molecule type" value="Genomic_DNA"/>
</dbReference>
<comment type="caution">
    <text evidence="3">The sequence shown here is derived from an EMBL/GenBank/DDBJ whole genome shotgun (WGS) entry which is preliminary data.</text>
</comment>
<dbReference type="Proteomes" id="UP001174909">
    <property type="component" value="Unassembled WGS sequence"/>
</dbReference>
<sequence length="98" mass="11147">MNCTRCRFVGCCCSGTRCQGPPGDEVEHIESYLRREKPHKHMVLLLNKCDLIPTWVTTRWVTALSPEYPTLAFHSSLTNPFGKGSLIHLLRQFAKVNC</sequence>
<keyword evidence="2" id="KW-0342">GTP-binding</keyword>
<dbReference type="PANTHER" id="PTHR11089:SF9">
    <property type="entry name" value="NUCLEOLAR GTP-BINDING PROTEIN 2"/>
    <property type="match status" value="1"/>
</dbReference>
<dbReference type="InterPro" id="IPR050755">
    <property type="entry name" value="TRAFAC_YlqF/YawG_RiboMat"/>
</dbReference>
<evidence type="ECO:0000256" key="2">
    <source>
        <dbReference type="ARBA" id="ARBA00023134"/>
    </source>
</evidence>
<evidence type="ECO:0000313" key="3">
    <source>
        <dbReference type="EMBL" id="CAI8053559.1"/>
    </source>
</evidence>
<dbReference type="PANTHER" id="PTHR11089">
    <property type="entry name" value="GTP-BINDING PROTEIN-RELATED"/>
    <property type="match status" value="1"/>
</dbReference>
<dbReference type="GO" id="GO:0005525">
    <property type="term" value="F:GTP binding"/>
    <property type="evidence" value="ECO:0007669"/>
    <property type="project" value="UniProtKB-KW"/>
</dbReference>
<dbReference type="Gene3D" id="3.40.50.300">
    <property type="entry name" value="P-loop containing nucleotide triphosphate hydrolases"/>
    <property type="match status" value="1"/>
</dbReference>
<gene>
    <name evidence="3" type="ORF">GBAR_LOCUS29288</name>
</gene>
<dbReference type="AlphaFoldDB" id="A0AA35XDL5"/>
<accession>A0AA35XDL5</accession>
<evidence type="ECO:0000256" key="1">
    <source>
        <dbReference type="ARBA" id="ARBA00022741"/>
    </source>
</evidence>
<keyword evidence="1" id="KW-0547">Nucleotide-binding</keyword>
<name>A0AA35XDL5_GEOBA</name>
<dbReference type="SUPFAM" id="SSF52540">
    <property type="entry name" value="P-loop containing nucleoside triphosphate hydrolases"/>
    <property type="match status" value="1"/>
</dbReference>
<dbReference type="GO" id="GO:0005730">
    <property type="term" value="C:nucleolus"/>
    <property type="evidence" value="ECO:0007669"/>
    <property type="project" value="TreeGrafter"/>
</dbReference>
<dbReference type="InterPro" id="IPR027417">
    <property type="entry name" value="P-loop_NTPase"/>
</dbReference>
<keyword evidence="4" id="KW-1185">Reference proteome</keyword>